<dbReference type="SMART" id="SM00112">
    <property type="entry name" value="CA"/>
    <property type="match status" value="3"/>
</dbReference>
<keyword evidence="3" id="KW-0677">Repeat</keyword>
<sequence length="578" mass="64870">MERNVEKSHQPMVDRDDIHCRTISYDRWGNPAFTELHQQIFVPREESMSPGYRELNSTDQFSEMSTLSSRTDRGHGWSVGSAGHYEELPDLCRYQSDRTWNRRNHPQHTLDRSRGDNNNGYHYQPNVDKNSSCHLDHIPLTIAGTTSNTTEQSSMVPMKSAFISNCKPPLPAVPKVTTLPKKLDGSDLLQLLIDGNLDRETQNIYNIQLIAIDGGTPTKKGVLNLEISVQDENDNSPVFSHHIYNVTANDTHQINKPILRLSATDLDERENGRISYSLSTKTPSKIKECFQLNRQTGELFLTTEFQFGKSYKIFVKATDNGKPPMSSTVTVLINGISYLNNPPNIDFKFVLDSTGNTAVISEATKIHSFVAYVKVIDNDSGVNGQVKCHLQNRYLQLISISEKKYKVIVKSEIDRESEKRFNFTIKCQDNGLPPLKVQKQFSMLVTDINDIQPQFSQDIFKFLTYENEHKDFPVGQVNATDPDIGDGGQLTYSLSTGSNNSEYHYQPNVDKNSFCHLDHIPLTTAGTTSNTTEQSSTVPMTSAFISNCKPPLPAVPKVTTLPKVPSIPQVPPLSTPQN</sequence>
<dbReference type="OrthoDB" id="6252479at2759"/>
<evidence type="ECO:0000256" key="6">
    <source>
        <dbReference type="ARBA" id="ARBA00022989"/>
    </source>
</evidence>
<dbReference type="FunFam" id="2.60.40.60:FF:000002">
    <property type="entry name" value="Protocadherin alpha 2"/>
    <property type="match status" value="1"/>
</dbReference>
<evidence type="ECO:0000256" key="1">
    <source>
        <dbReference type="ARBA" id="ARBA00004167"/>
    </source>
</evidence>
<evidence type="ECO:0000256" key="9">
    <source>
        <dbReference type="PROSITE-ProRule" id="PRU00043"/>
    </source>
</evidence>
<evidence type="ECO:0000256" key="10">
    <source>
        <dbReference type="SAM" id="MobiDB-lite"/>
    </source>
</evidence>
<dbReference type="AlphaFoldDB" id="A0A0L8H8Q1"/>
<feature type="region of interest" description="Disordered" evidence="10">
    <location>
        <begin position="102"/>
        <end position="128"/>
    </location>
</feature>
<feature type="domain" description="Cadherin" evidence="11">
    <location>
        <begin position="197"/>
        <end position="239"/>
    </location>
</feature>
<feature type="domain" description="Cadherin" evidence="11">
    <location>
        <begin position="240"/>
        <end position="345"/>
    </location>
</feature>
<evidence type="ECO:0000313" key="12">
    <source>
        <dbReference type="EMBL" id="KOF85120.1"/>
    </source>
</evidence>
<dbReference type="InterPro" id="IPR015919">
    <property type="entry name" value="Cadherin-like_sf"/>
</dbReference>
<dbReference type="SUPFAM" id="SSF49313">
    <property type="entry name" value="Cadherin-like"/>
    <property type="match status" value="4"/>
</dbReference>
<dbReference type="Gene3D" id="2.60.40.60">
    <property type="entry name" value="Cadherins"/>
    <property type="match status" value="4"/>
</dbReference>
<evidence type="ECO:0000256" key="3">
    <source>
        <dbReference type="ARBA" id="ARBA00022737"/>
    </source>
</evidence>
<proteinExistence type="predicted"/>
<dbReference type="PROSITE" id="PS00232">
    <property type="entry name" value="CADHERIN_1"/>
    <property type="match status" value="1"/>
</dbReference>
<evidence type="ECO:0000256" key="5">
    <source>
        <dbReference type="ARBA" id="ARBA00022889"/>
    </source>
</evidence>
<dbReference type="PROSITE" id="PS50268">
    <property type="entry name" value="CADHERIN_2"/>
    <property type="match status" value="3"/>
</dbReference>
<keyword evidence="5" id="KW-0130">Cell adhesion</keyword>
<feature type="compositionally biased region" description="Polar residues" evidence="10">
    <location>
        <begin position="116"/>
        <end position="128"/>
    </location>
</feature>
<evidence type="ECO:0000256" key="7">
    <source>
        <dbReference type="ARBA" id="ARBA00023136"/>
    </source>
</evidence>
<evidence type="ECO:0000259" key="11">
    <source>
        <dbReference type="PROSITE" id="PS50268"/>
    </source>
</evidence>
<keyword evidence="4 9" id="KW-0106">Calcium</keyword>
<dbReference type="InterPro" id="IPR050174">
    <property type="entry name" value="Protocadherin/Cadherin-CA"/>
</dbReference>
<dbReference type="InterPro" id="IPR020894">
    <property type="entry name" value="Cadherin_CS"/>
</dbReference>
<evidence type="ECO:0000256" key="8">
    <source>
        <dbReference type="ARBA" id="ARBA00023180"/>
    </source>
</evidence>
<dbReference type="GO" id="GO:0007156">
    <property type="term" value="P:homophilic cell adhesion via plasma membrane adhesion molecules"/>
    <property type="evidence" value="ECO:0007669"/>
    <property type="project" value="InterPro"/>
</dbReference>
<name>A0A0L8H8Q1_OCTBM</name>
<dbReference type="PRINTS" id="PR00205">
    <property type="entry name" value="CADHERIN"/>
</dbReference>
<accession>A0A0L8H8Q1</accession>
<evidence type="ECO:0000256" key="2">
    <source>
        <dbReference type="ARBA" id="ARBA00022692"/>
    </source>
</evidence>
<reference evidence="12" key="1">
    <citation type="submission" date="2015-07" db="EMBL/GenBank/DDBJ databases">
        <title>MeaNS - Measles Nucleotide Surveillance Program.</title>
        <authorList>
            <person name="Tran T."/>
            <person name="Druce J."/>
        </authorList>
    </citation>
    <scope>NUCLEOTIDE SEQUENCE</scope>
    <source>
        <strain evidence="12">UCB-OBI-ISO-001</strain>
        <tissue evidence="12">Gonad</tissue>
    </source>
</reference>
<keyword evidence="8" id="KW-0325">Glycoprotein</keyword>
<dbReference type="InterPro" id="IPR002126">
    <property type="entry name" value="Cadherin-like_dom"/>
</dbReference>
<keyword evidence="6" id="KW-1133">Transmembrane helix</keyword>
<comment type="subcellular location">
    <subcellularLocation>
        <location evidence="1">Membrane</location>
        <topology evidence="1">Single-pass membrane protein</topology>
    </subcellularLocation>
</comment>
<evidence type="ECO:0000256" key="4">
    <source>
        <dbReference type="ARBA" id="ARBA00022837"/>
    </source>
</evidence>
<dbReference type="GO" id="GO:0005509">
    <property type="term" value="F:calcium ion binding"/>
    <property type="evidence" value="ECO:0007669"/>
    <property type="project" value="UniProtKB-UniRule"/>
</dbReference>
<dbReference type="PANTHER" id="PTHR24028">
    <property type="entry name" value="CADHERIN-87A"/>
    <property type="match status" value="1"/>
</dbReference>
<dbReference type="CDD" id="cd11304">
    <property type="entry name" value="Cadherin_repeat"/>
    <property type="match status" value="4"/>
</dbReference>
<feature type="domain" description="Cadherin" evidence="11">
    <location>
        <begin position="352"/>
        <end position="455"/>
    </location>
</feature>
<dbReference type="EMBL" id="KQ418970">
    <property type="protein sequence ID" value="KOF85120.1"/>
    <property type="molecule type" value="Genomic_DNA"/>
</dbReference>
<gene>
    <name evidence="12" type="ORF">OCBIM_22020840mg</name>
</gene>
<protein>
    <recommendedName>
        <fullName evidence="11">Cadherin domain-containing protein</fullName>
    </recommendedName>
</protein>
<dbReference type="GO" id="GO:0005886">
    <property type="term" value="C:plasma membrane"/>
    <property type="evidence" value="ECO:0007669"/>
    <property type="project" value="InterPro"/>
</dbReference>
<organism evidence="12">
    <name type="scientific">Octopus bimaculoides</name>
    <name type="common">California two-spotted octopus</name>
    <dbReference type="NCBI Taxonomy" id="37653"/>
    <lineage>
        <taxon>Eukaryota</taxon>
        <taxon>Metazoa</taxon>
        <taxon>Spiralia</taxon>
        <taxon>Lophotrochozoa</taxon>
        <taxon>Mollusca</taxon>
        <taxon>Cephalopoda</taxon>
        <taxon>Coleoidea</taxon>
        <taxon>Octopodiformes</taxon>
        <taxon>Octopoda</taxon>
        <taxon>Incirrata</taxon>
        <taxon>Octopodidae</taxon>
        <taxon>Octopus</taxon>
    </lineage>
</organism>
<keyword evidence="2" id="KW-0812">Transmembrane</keyword>
<dbReference type="PANTHER" id="PTHR24028:SF146">
    <property type="entry name" value="CADHERIN 96CB, ISOFORM D-RELATED"/>
    <property type="match status" value="1"/>
</dbReference>
<dbReference type="Pfam" id="PF00028">
    <property type="entry name" value="Cadherin"/>
    <property type="match status" value="2"/>
</dbReference>
<keyword evidence="7" id="KW-0472">Membrane</keyword>